<feature type="transmembrane region" description="Helical" evidence="2">
    <location>
        <begin position="322"/>
        <end position="343"/>
    </location>
</feature>
<sequence length="443" mass="49431">MKTRGHLVDASGKPADGLLEGTLAFLGAFDECLDTVVWDELDASRLLFQGRYCTAQVAPKFALRDLFNNDSEAHRELESYLPKKAVSAAQMATALESCRRSLRTTWWSSGRRCNVRRSGRKEAPSVFFSGLLVVYTNWKELTESNGRLNVIRFLFNKYWRMAPPLLLSLGLLFLMPVLGDGPFWNDIMGTEIRLCEKSWWSNLLFINNFWESKQMCLVATWYLACNFQFFVISVFILIPLYNPPVAALYAATHRVAWCIALAWLTFACVAGQGGFLESLLSWSPFNALGNLAYMAYLVHPLVILYHSSRTRDLIYYSQYEKVYAFCGHFLITLLLSTLFYVVVEVPFTRLGSMLLRTRLFRKPASPGADSGAAGDPRRVPKAASAIVVDIARGVSPLAFIKARAGGTAKRSNSAHASDHSASVDGGGRPTNGRFRKTGDSSHL</sequence>
<feature type="transmembrane region" description="Helical" evidence="2">
    <location>
        <begin position="158"/>
        <end position="178"/>
    </location>
</feature>
<evidence type="ECO:0000256" key="2">
    <source>
        <dbReference type="SAM" id="Phobius"/>
    </source>
</evidence>
<evidence type="ECO:0000256" key="1">
    <source>
        <dbReference type="SAM" id="MobiDB-lite"/>
    </source>
</evidence>
<feature type="region of interest" description="Disordered" evidence="1">
    <location>
        <begin position="410"/>
        <end position="443"/>
    </location>
</feature>
<feature type="transmembrane region" description="Helical" evidence="2">
    <location>
        <begin position="254"/>
        <end position="276"/>
    </location>
</feature>
<dbReference type="VEuPathDB" id="VectorBase:HLOH_047673"/>
<dbReference type="InterPro" id="IPR052728">
    <property type="entry name" value="O2_lipid_transport_reg"/>
</dbReference>
<dbReference type="PANTHER" id="PTHR11161">
    <property type="entry name" value="O-ACYLTRANSFERASE"/>
    <property type="match status" value="1"/>
</dbReference>
<gene>
    <name evidence="4" type="ORF">HPB48_003605</name>
</gene>
<dbReference type="Pfam" id="PF20146">
    <property type="entry name" value="NRF"/>
    <property type="match status" value="1"/>
</dbReference>
<feature type="compositionally biased region" description="Low complexity" evidence="1">
    <location>
        <begin position="411"/>
        <end position="422"/>
    </location>
</feature>
<keyword evidence="2" id="KW-0812">Transmembrane</keyword>
<reference evidence="4 5" key="1">
    <citation type="journal article" date="2020" name="Cell">
        <title>Large-Scale Comparative Analyses of Tick Genomes Elucidate Their Genetic Diversity and Vector Capacities.</title>
        <authorList>
            <consortium name="Tick Genome and Microbiome Consortium (TIGMIC)"/>
            <person name="Jia N."/>
            <person name="Wang J."/>
            <person name="Shi W."/>
            <person name="Du L."/>
            <person name="Sun Y."/>
            <person name="Zhan W."/>
            <person name="Jiang J.F."/>
            <person name="Wang Q."/>
            <person name="Zhang B."/>
            <person name="Ji P."/>
            <person name="Bell-Sakyi L."/>
            <person name="Cui X.M."/>
            <person name="Yuan T.T."/>
            <person name="Jiang B.G."/>
            <person name="Yang W.F."/>
            <person name="Lam T.T."/>
            <person name="Chang Q.C."/>
            <person name="Ding S.J."/>
            <person name="Wang X.J."/>
            <person name="Zhu J.G."/>
            <person name="Ruan X.D."/>
            <person name="Zhao L."/>
            <person name="Wei J.T."/>
            <person name="Ye R.Z."/>
            <person name="Que T.C."/>
            <person name="Du C.H."/>
            <person name="Zhou Y.H."/>
            <person name="Cheng J.X."/>
            <person name="Dai P.F."/>
            <person name="Guo W.B."/>
            <person name="Han X.H."/>
            <person name="Huang E.J."/>
            <person name="Li L.F."/>
            <person name="Wei W."/>
            <person name="Gao Y.C."/>
            <person name="Liu J.Z."/>
            <person name="Shao H.Z."/>
            <person name="Wang X."/>
            <person name="Wang C.C."/>
            <person name="Yang T.C."/>
            <person name="Huo Q.B."/>
            <person name="Li W."/>
            <person name="Chen H.Y."/>
            <person name="Chen S.E."/>
            <person name="Zhou L.G."/>
            <person name="Ni X.B."/>
            <person name="Tian J.H."/>
            <person name="Sheng Y."/>
            <person name="Liu T."/>
            <person name="Pan Y.S."/>
            <person name="Xia L.Y."/>
            <person name="Li J."/>
            <person name="Zhao F."/>
            <person name="Cao W.C."/>
        </authorList>
    </citation>
    <scope>NUCLEOTIDE SEQUENCE [LARGE SCALE GENOMIC DNA]</scope>
    <source>
        <strain evidence="4">HaeL-2018</strain>
    </source>
</reference>
<dbReference type="Proteomes" id="UP000821853">
    <property type="component" value="Chromosome 1"/>
</dbReference>
<keyword evidence="2" id="KW-1133">Transmembrane helix</keyword>
<name>A0A9J6FEX3_HAELO</name>
<evidence type="ECO:0000313" key="5">
    <source>
        <dbReference type="Proteomes" id="UP000821853"/>
    </source>
</evidence>
<dbReference type="OMA" id="CLACING"/>
<evidence type="ECO:0000313" key="4">
    <source>
        <dbReference type="EMBL" id="KAH9360896.1"/>
    </source>
</evidence>
<organism evidence="4 5">
    <name type="scientific">Haemaphysalis longicornis</name>
    <name type="common">Bush tick</name>
    <dbReference type="NCBI Taxonomy" id="44386"/>
    <lineage>
        <taxon>Eukaryota</taxon>
        <taxon>Metazoa</taxon>
        <taxon>Ecdysozoa</taxon>
        <taxon>Arthropoda</taxon>
        <taxon>Chelicerata</taxon>
        <taxon>Arachnida</taxon>
        <taxon>Acari</taxon>
        <taxon>Parasitiformes</taxon>
        <taxon>Ixodida</taxon>
        <taxon>Ixodoidea</taxon>
        <taxon>Ixodidae</taxon>
        <taxon>Haemaphysalinae</taxon>
        <taxon>Haemaphysalis</taxon>
    </lineage>
</organism>
<evidence type="ECO:0000259" key="3">
    <source>
        <dbReference type="Pfam" id="PF20146"/>
    </source>
</evidence>
<dbReference type="OrthoDB" id="118951at2759"/>
<dbReference type="AlphaFoldDB" id="A0A9J6FEX3"/>
<protein>
    <recommendedName>
        <fullName evidence="3">Nose resistant-to-fluoxetine protein N-terminal domain-containing protein</fullName>
    </recommendedName>
</protein>
<dbReference type="PANTHER" id="PTHR11161:SF0">
    <property type="entry name" value="O-ACYLTRANSFERASE LIKE PROTEIN"/>
    <property type="match status" value="1"/>
</dbReference>
<proteinExistence type="predicted"/>
<dbReference type="InterPro" id="IPR006621">
    <property type="entry name" value="Nose-resist-to-fluoxetine_N"/>
</dbReference>
<accession>A0A9J6FEX3</accession>
<comment type="caution">
    <text evidence="4">The sequence shown here is derived from an EMBL/GenBank/DDBJ whole genome shotgun (WGS) entry which is preliminary data.</text>
</comment>
<feature type="transmembrane region" description="Helical" evidence="2">
    <location>
        <begin position="221"/>
        <end position="242"/>
    </location>
</feature>
<feature type="domain" description="Nose resistant-to-fluoxetine protein N-terminal" evidence="3">
    <location>
        <begin position="7"/>
        <end position="70"/>
    </location>
</feature>
<feature type="transmembrane region" description="Helical" evidence="2">
    <location>
        <begin position="288"/>
        <end position="307"/>
    </location>
</feature>
<dbReference type="EMBL" id="JABSTR010000001">
    <property type="protein sequence ID" value="KAH9360896.1"/>
    <property type="molecule type" value="Genomic_DNA"/>
</dbReference>
<keyword evidence="2" id="KW-0472">Membrane</keyword>
<keyword evidence="5" id="KW-1185">Reference proteome</keyword>